<reference evidence="5" key="1">
    <citation type="submission" date="2020-05" db="EMBL/GenBank/DDBJ databases">
        <title>Mycena genomes resolve the evolution of fungal bioluminescence.</title>
        <authorList>
            <person name="Tsai I.J."/>
        </authorList>
    </citation>
    <scope>NUCLEOTIDE SEQUENCE</scope>
    <source>
        <strain evidence="5">171206Taipei</strain>
    </source>
</reference>
<gene>
    <name evidence="5" type="ORF">MIND_00512100</name>
</gene>
<dbReference type="CDD" id="cd11296">
    <property type="entry name" value="O-FucT_like"/>
    <property type="match status" value="1"/>
</dbReference>
<dbReference type="GO" id="GO:0016740">
    <property type="term" value="F:transferase activity"/>
    <property type="evidence" value="ECO:0007669"/>
    <property type="project" value="UniProtKB-KW"/>
</dbReference>
<evidence type="ECO:0008006" key="7">
    <source>
        <dbReference type="Google" id="ProtNLM"/>
    </source>
</evidence>
<evidence type="ECO:0000313" key="5">
    <source>
        <dbReference type="EMBL" id="KAF7307185.1"/>
    </source>
</evidence>
<dbReference type="AlphaFoldDB" id="A0A8H6SXY3"/>
<evidence type="ECO:0000313" key="6">
    <source>
        <dbReference type="Proteomes" id="UP000636479"/>
    </source>
</evidence>
<keyword evidence="3" id="KW-0119">Carbohydrate metabolism</keyword>
<evidence type="ECO:0000256" key="4">
    <source>
        <dbReference type="SAM" id="Phobius"/>
    </source>
</evidence>
<keyword evidence="4" id="KW-1133">Transmembrane helix</keyword>
<keyword evidence="4" id="KW-0812">Transmembrane</keyword>
<dbReference type="EMBL" id="JACAZF010000004">
    <property type="protein sequence ID" value="KAF7307185.1"/>
    <property type="molecule type" value="Genomic_DNA"/>
</dbReference>
<comment type="caution">
    <text evidence="5">The sequence shown here is derived from an EMBL/GenBank/DDBJ whole genome shotgun (WGS) entry which is preliminary data.</text>
</comment>
<sequence length="466" mass="53632">MDCTASRSHLLTRPRLIWISRLVIIASVACIGLFAIWQFQVPEKLQLHALWTTQPLKSDSTRPFNSSLYLNGAPTSISRENLRPEMKYITSWGSGGWTNDVISMINLLYLALITERIPIIPVFLPGHQLLNSYGYAGENPLVFSDVFDLAYLRDAMKIPILEWHQVKGQDDFSQKESIGCWSVWPVIQKQDPAPRKSFIPWFLKLDVSYTKAPDWIKLKPGNENDRVSTFWALAALAFPATRQASLVPPWPSKKNVTLPPDQHLLCFDCLYYLSVRESDELELDYSPAWRFVGQHMRWTPYIERMATKYLRKAFKIAEHDEIPPFIAVHVRHNDFIDWCDEGFKSPDDCFAPLSTIQKRVKQVQDELLTAKGIDTMHVVVTSDEKNNTWWEGIRELGWVRLDHEETKERYGFWHPILIDAVVQSMGAGFVGTARSTVSILASRRVETWRNGPTRMVRWGRPGADDD</sequence>
<dbReference type="GeneID" id="59344428"/>
<dbReference type="OrthoDB" id="423313at2759"/>
<keyword evidence="1" id="KW-0808">Transferase</keyword>
<keyword evidence="2" id="KW-0294">Fucose metabolism</keyword>
<keyword evidence="6" id="KW-1185">Reference proteome</keyword>
<keyword evidence="4" id="KW-0472">Membrane</keyword>
<dbReference type="InterPro" id="IPR019378">
    <property type="entry name" value="GDP-Fuc_O-FucTrfase"/>
</dbReference>
<evidence type="ECO:0000256" key="3">
    <source>
        <dbReference type="ARBA" id="ARBA00023277"/>
    </source>
</evidence>
<dbReference type="RefSeq" id="XP_037222204.1">
    <property type="nucleotide sequence ID" value="XM_037361912.1"/>
</dbReference>
<accession>A0A8H6SXY3</accession>
<proteinExistence type="predicted"/>
<feature type="transmembrane region" description="Helical" evidence="4">
    <location>
        <begin position="16"/>
        <end position="37"/>
    </location>
</feature>
<evidence type="ECO:0000256" key="2">
    <source>
        <dbReference type="ARBA" id="ARBA00023253"/>
    </source>
</evidence>
<dbReference type="Gene3D" id="3.40.50.11350">
    <property type="match status" value="1"/>
</dbReference>
<protein>
    <recommendedName>
        <fullName evidence="7">O-fucosyltransferase family protein</fullName>
    </recommendedName>
</protein>
<dbReference type="Proteomes" id="UP000636479">
    <property type="component" value="Unassembled WGS sequence"/>
</dbReference>
<name>A0A8H6SXY3_9AGAR</name>
<evidence type="ECO:0000256" key="1">
    <source>
        <dbReference type="ARBA" id="ARBA00022679"/>
    </source>
</evidence>
<organism evidence="5 6">
    <name type="scientific">Mycena indigotica</name>
    <dbReference type="NCBI Taxonomy" id="2126181"/>
    <lineage>
        <taxon>Eukaryota</taxon>
        <taxon>Fungi</taxon>
        <taxon>Dikarya</taxon>
        <taxon>Basidiomycota</taxon>
        <taxon>Agaricomycotina</taxon>
        <taxon>Agaricomycetes</taxon>
        <taxon>Agaricomycetidae</taxon>
        <taxon>Agaricales</taxon>
        <taxon>Marasmiineae</taxon>
        <taxon>Mycenaceae</taxon>
        <taxon>Mycena</taxon>
    </lineage>
</organism>
<dbReference type="GO" id="GO:0006004">
    <property type="term" value="P:fucose metabolic process"/>
    <property type="evidence" value="ECO:0007669"/>
    <property type="project" value="UniProtKB-KW"/>
</dbReference>
<dbReference type="Pfam" id="PF10250">
    <property type="entry name" value="O-FucT"/>
    <property type="match status" value="1"/>
</dbReference>